<dbReference type="OrthoDB" id="9804758at2"/>
<dbReference type="PANTHER" id="PTHR40072:SF1">
    <property type="entry name" value="MOLYBDOPTERIN-GUANINE DINUCLEOTIDE BIOSYNTHESIS ADAPTER PROTEIN"/>
    <property type="match status" value="1"/>
</dbReference>
<dbReference type="NCBIfam" id="TIGR00176">
    <property type="entry name" value="mobB"/>
    <property type="match status" value="1"/>
</dbReference>
<evidence type="ECO:0000313" key="3">
    <source>
        <dbReference type="EMBL" id="OCX74717.1"/>
    </source>
</evidence>
<reference evidence="3 4" key="1">
    <citation type="journal article" date="2016" name="Int. J. Mol. Sci.">
        <title>Comparative genomics of the extreme acidophile Acidithiobacillus thiooxidans reveals intraspecific divergence and niche adaptation.</title>
        <authorList>
            <person name="Zhang X."/>
            <person name="Feng X."/>
            <person name="Tao J."/>
            <person name="Ma L."/>
            <person name="Xiao Y."/>
            <person name="Liang Y."/>
            <person name="Liu X."/>
            <person name="Yin H."/>
        </authorList>
    </citation>
    <scope>NUCLEOTIDE SEQUENCE [LARGE SCALE GENOMIC DNA]</scope>
    <source>
        <strain evidence="3 4">A02</strain>
        <strain evidence="2">DXS-W</strain>
    </source>
</reference>
<dbReference type="EMBL" id="LWSA01000062">
    <property type="protein sequence ID" value="OCX74717.1"/>
    <property type="molecule type" value="Genomic_DNA"/>
</dbReference>
<dbReference type="GO" id="GO:0006777">
    <property type="term" value="P:Mo-molybdopterin cofactor biosynthetic process"/>
    <property type="evidence" value="ECO:0007669"/>
    <property type="project" value="InterPro"/>
</dbReference>
<dbReference type="GO" id="GO:0005525">
    <property type="term" value="F:GTP binding"/>
    <property type="evidence" value="ECO:0007669"/>
    <property type="project" value="InterPro"/>
</dbReference>
<protein>
    <submittedName>
        <fullName evidence="3">Molybdopterin-guanine dinucleotide biosynthesis protein B</fullName>
    </submittedName>
</protein>
<dbReference type="AlphaFoldDB" id="A0A1C2IWY7"/>
<accession>A0A1C2IWY7</accession>
<gene>
    <name evidence="2" type="ORF">A6M23_19610</name>
    <name evidence="3" type="ORF">A6P07_05140</name>
</gene>
<dbReference type="InterPro" id="IPR052539">
    <property type="entry name" value="MGD_biosynthesis_adapter"/>
</dbReference>
<dbReference type="Gene3D" id="3.40.50.300">
    <property type="entry name" value="P-loop containing nucleotide triphosphate hydrolases"/>
    <property type="match status" value="1"/>
</dbReference>
<evidence type="ECO:0000313" key="4">
    <source>
        <dbReference type="Proteomes" id="UP000094893"/>
    </source>
</evidence>
<dbReference type="SUPFAM" id="SSF52540">
    <property type="entry name" value="P-loop containing nucleoside triphosphate hydrolases"/>
    <property type="match status" value="1"/>
</dbReference>
<feature type="domain" description="Molybdopterin-guanine dinucleotide biosynthesis protein B (MobB)" evidence="1">
    <location>
        <begin position="4"/>
        <end position="134"/>
    </location>
</feature>
<evidence type="ECO:0000313" key="2">
    <source>
        <dbReference type="EMBL" id="OCX67949.1"/>
    </source>
</evidence>
<dbReference type="InterPro" id="IPR004435">
    <property type="entry name" value="MobB_dom"/>
</dbReference>
<dbReference type="Proteomes" id="UP000095008">
    <property type="component" value="Unassembled WGS sequence"/>
</dbReference>
<dbReference type="PANTHER" id="PTHR40072">
    <property type="entry name" value="MOLYBDOPTERIN-GUANINE DINUCLEOTIDE BIOSYNTHESIS ADAPTER PROTEIN-RELATED"/>
    <property type="match status" value="1"/>
</dbReference>
<dbReference type="STRING" id="930.GCA_002079865_01693"/>
<dbReference type="Proteomes" id="UP000094893">
    <property type="component" value="Unassembled WGS sequence"/>
</dbReference>
<organism evidence="3 4">
    <name type="scientific">Acidithiobacillus thiooxidans</name>
    <name type="common">Thiobacillus thiooxidans</name>
    <dbReference type="NCBI Taxonomy" id="930"/>
    <lineage>
        <taxon>Bacteria</taxon>
        <taxon>Pseudomonadati</taxon>
        <taxon>Pseudomonadota</taxon>
        <taxon>Acidithiobacillia</taxon>
        <taxon>Acidithiobacillales</taxon>
        <taxon>Acidithiobacillaceae</taxon>
        <taxon>Acidithiobacillus</taxon>
    </lineage>
</organism>
<dbReference type="CDD" id="cd03116">
    <property type="entry name" value="MobB"/>
    <property type="match status" value="1"/>
</dbReference>
<proteinExistence type="predicted"/>
<sequence length="164" mass="17873">MKALGVIGYSGSGKTTLLCALIPLLRAADLRIAMVKSTHHDVDWDTPGKDSYRLREAGAETVMLQGPKRWFTTCLAPEKITLESIVASLPAPADLLLIEGNKALPIPKIEVHRPALQKPLLAAEDHRIIAVASDATLLTHCAVLDLNAPESIAQFIHHWIHEEP</sequence>
<dbReference type="InterPro" id="IPR027417">
    <property type="entry name" value="P-loop_NTPase"/>
</dbReference>
<comment type="caution">
    <text evidence="3">The sequence shown here is derived from an EMBL/GenBank/DDBJ whole genome shotgun (WGS) entry which is preliminary data.</text>
</comment>
<dbReference type="eggNOG" id="COG1763">
    <property type="taxonomic scope" value="Bacteria"/>
</dbReference>
<evidence type="ECO:0000259" key="1">
    <source>
        <dbReference type="Pfam" id="PF03205"/>
    </source>
</evidence>
<dbReference type="EMBL" id="LWRY01000290">
    <property type="protein sequence ID" value="OCX67949.1"/>
    <property type="molecule type" value="Genomic_DNA"/>
</dbReference>
<evidence type="ECO:0000313" key="5">
    <source>
        <dbReference type="Proteomes" id="UP000095008"/>
    </source>
</evidence>
<keyword evidence="5" id="KW-1185">Reference proteome</keyword>
<dbReference type="RefSeq" id="WP_024894255.1">
    <property type="nucleotide sequence ID" value="NZ_LWRY01000290.1"/>
</dbReference>
<name>A0A1C2IWY7_ACITH</name>
<dbReference type="Pfam" id="PF03205">
    <property type="entry name" value="MobB"/>
    <property type="match status" value="1"/>
</dbReference>